<reference evidence="2 3" key="1">
    <citation type="journal article" date="2014" name="Genome Announc.">
        <title>Genome Sequence and Methylome of Soil Bacterium Gemmatirosa kalamazoonensis KBS708T, a Member of the Rarely Cultivated Gemmatimonadetes Phylum.</title>
        <authorList>
            <person name="Debruyn J.M."/>
            <person name="Radosevich M."/>
            <person name="Wommack K.E."/>
            <person name="Polson S.W."/>
            <person name="Hauser L.J."/>
            <person name="Fawaz M.N."/>
            <person name="Korlach J."/>
            <person name="Tsai Y.C."/>
        </authorList>
    </citation>
    <scope>NUCLEOTIDE SEQUENCE [LARGE SCALE GENOMIC DNA]</scope>
    <source>
        <strain evidence="2 3">KBS708</strain>
    </source>
</reference>
<accession>W0RFF7</accession>
<gene>
    <name evidence="2" type="ORF">J421_1533</name>
</gene>
<protein>
    <submittedName>
        <fullName evidence="2">Uncharacterized protein</fullName>
    </submittedName>
</protein>
<dbReference type="AlphaFoldDB" id="W0RFF7"/>
<proteinExistence type="predicted"/>
<keyword evidence="1" id="KW-0732">Signal</keyword>
<dbReference type="RefSeq" id="WP_025410585.1">
    <property type="nucleotide sequence ID" value="NZ_CP007128.1"/>
</dbReference>
<dbReference type="HOGENOM" id="CLU_1616638_0_0_0"/>
<dbReference type="KEGG" id="gba:J421_1533"/>
<dbReference type="EMBL" id="CP007128">
    <property type="protein sequence ID" value="AHG89070.1"/>
    <property type="molecule type" value="Genomic_DNA"/>
</dbReference>
<dbReference type="InParanoid" id="W0RFF7"/>
<evidence type="ECO:0000256" key="1">
    <source>
        <dbReference type="SAM" id="SignalP"/>
    </source>
</evidence>
<organism evidence="2 3">
    <name type="scientific">Gemmatirosa kalamazoonensis</name>
    <dbReference type="NCBI Taxonomy" id="861299"/>
    <lineage>
        <taxon>Bacteria</taxon>
        <taxon>Pseudomonadati</taxon>
        <taxon>Gemmatimonadota</taxon>
        <taxon>Gemmatimonadia</taxon>
        <taxon>Gemmatimonadales</taxon>
        <taxon>Gemmatimonadaceae</taxon>
        <taxon>Gemmatirosa</taxon>
    </lineage>
</organism>
<dbReference type="Proteomes" id="UP000019151">
    <property type="component" value="Chromosome"/>
</dbReference>
<name>W0RFF7_9BACT</name>
<sequence length="164" mass="17576">MTRLTIPLAALLLATGTTVGAQPVQKAQPPVGPTFRVLSTQATTQESPAVQGILARVRARFTSDAAFSRRVNDAIARRDFAGARKLVATVAQLPDTQIVIGVPTRSGARRERRGLVRFASYEHAAAAAFNPFYILITTENHAICFGLSATCIDAIRKAGYEPNV</sequence>
<keyword evidence="3" id="KW-1185">Reference proteome</keyword>
<evidence type="ECO:0000313" key="2">
    <source>
        <dbReference type="EMBL" id="AHG89070.1"/>
    </source>
</evidence>
<evidence type="ECO:0000313" key="3">
    <source>
        <dbReference type="Proteomes" id="UP000019151"/>
    </source>
</evidence>
<dbReference type="STRING" id="861299.J421_1533"/>
<feature type="chain" id="PRO_5004794273" evidence="1">
    <location>
        <begin position="22"/>
        <end position="164"/>
    </location>
</feature>
<feature type="signal peptide" evidence="1">
    <location>
        <begin position="1"/>
        <end position="21"/>
    </location>
</feature>